<evidence type="ECO:0000256" key="1">
    <source>
        <dbReference type="SAM" id="SignalP"/>
    </source>
</evidence>
<name>A0A8T0SYM9_PANVG</name>
<keyword evidence="3" id="KW-1185">Reference proteome</keyword>
<comment type="caution">
    <text evidence="2">The sequence shown here is derived from an EMBL/GenBank/DDBJ whole genome shotgun (WGS) entry which is preliminary data.</text>
</comment>
<evidence type="ECO:0000313" key="3">
    <source>
        <dbReference type="Proteomes" id="UP000823388"/>
    </source>
</evidence>
<organism evidence="2 3">
    <name type="scientific">Panicum virgatum</name>
    <name type="common">Blackwell switchgrass</name>
    <dbReference type="NCBI Taxonomy" id="38727"/>
    <lineage>
        <taxon>Eukaryota</taxon>
        <taxon>Viridiplantae</taxon>
        <taxon>Streptophyta</taxon>
        <taxon>Embryophyta</taxon>
        <taxon>Tracheophyta</taxon>
        <taxon>Spermatophyta</taxon>
        <taxon>Magnoliopsida</taxon>
        <taxon>Liliopsida</taxon>
        <taxon>Poales</taxon>
        <taxon>Poaceae</taxon>
        <taxon>PACMAD clade</taxon>
        <taxon>Panicoideae</taxon>
        <taxon>Panicodae</taxon>
        <taxon>Paniceae</taxon>
        <taxon>Panicinae</taxon>
        <taxon>Panicum</taxon>
        <taxon>Panicum sect. Hiantes</taxon>
    </lineage>
</organism>
<gene>
    <name evidence="2" type="ORF">PVAP13_5KG647600</name>
</gene>
<evidence type="ECO:0000313" key="2">
    <source>
        <dbReference type="EMBL" id="KAG2602135.1"/>
    </source>
</evidence>
<accession>A0A8T0SYM9</accession>
<evidence type="ECO:0008006" key="4">
    <source>
        <dbReference type="Google" id="ProtNLM"/>
    </source>
</evidence>
<protein>
    <recommendedName>
        <fullName evidence="4">Secreted protein</fullName>
    </recommendedName>
</protein>
<keyword evidence="1" id="KW-0732">Signal</keyword>
<dbReference type="EMBL" id="CM029045">
    <property type="protein sequence ID" value="KAG2602135.1"/>
    <property type="molecule type" value="Genomic_DNA"/>
</dbReference>
<feature type="chain" id="PRO_5035924001" description="Secreted protein" evidence="1">
    <location>
        <begin position="16"/>
        <end position="71"/>
    </location>
</feature>
<feature type="signal peptide" evidence="1">
    <location>
        <begin position="1"/>
        <end position="15"/>
    </location>
</feature>
<sequence>MQFLFVALYSSSSLACLTKSLVTKGPYFIGNLLERRRRRRRHLTTARTTDRALNMRPLCWTTYSETWSLSI</sequence>
<reference evidence="2" key="1">
    <citation type="submission" date="2020-05" db="EMBL/GenBank/DDBJ databases">
        <title>WGS assembly of Panicum virgatum.</title>
        <authorList>
            <person name="Lovell J.T."/>
            <person name="Jenkins J."/>
            <person name="Shu S."/>
            <person name="Juenger T.E."/>
            <person name="Schmutz J."/>
        </authorList>
    </citation>
    <scope>NUCLEOTIDE SEQUENCE</scope>
    <source>
        <strain evidence="2">AP13</strain>
    </source>
</reference>
<dbReference type="AlphaFoldDB" id="A0A8T0SYM9"/>
<proteinExistence type="predicted"/>
<dbReference type="Proteomes" id="UP000823388">
    <property type="component" value="Chromosome 5K"/>
</dbReference>